<accession>A0A2N5N474</accession>
<evidence type="ECO:0000313" key="3">
    <source>
        <dbReference type="EMBL" id="PLT45131.1"/>
    </source>
</evidence>
<dbReference type="RefSeq" id="WP_084136874.1">
    <property type="nucleotide sequence ID" value="NZ_BIMM01000061.1"/>
</dbReference>
<dbReference type="EMBL" id="NFEZ01000004">
    <property type="protein sequence ID" value="PLT45131.1"/>
    <property type="molecule type" value="Genomic_DNA"/>
</dbReference>
<name>A0A2N5N474_9BACL</name>
<keyword evidence="3" id="KW-0378">Hydrolase</keyword>
<dbReference type="AlphaFoldDB" id="A0A2N5N474"/>
<feature type="region of interest" description="Disordered" evidence="1">
    <location>
        <begin position="30"/>
        <end position="52"/>
    </location>
</feature>
<dbReference type="GO" id="GO:0008745">
    <property type="term" value="F:N-acetylmuramoyl-L-alanine amidase activity"/>
    <property type="evidence" value="ECO:0007669"/>
    <property type="project" value="UniProtKB-EC"/>
</dbReference>
<dbReference type="Gene3D" id="2.60.40.3760">
    <property type="match status" value="2"/>
</dbReference>
<keyword evidence="4" id="KW-1185">Reference proteome</keyword>
<dbReference type="Pfam" id="PF08481">
    <property type="entry name" value="GBS_Bsp-like"/>
    <property type="match status" value="2"/>
</dbReference>
<dbReference type="OrthoDB" id="9763643at2"/>
<evidence type="ECO:0000256" key="1">
    <source>
        <dbReference type="SAM" id="MobiDB-lite"/>
    </source>
</evidence>
<feature type="chain" id="PRO_5014626470" evidence="2">
    <location>
        <begin position="30"/>
        <end position="404"/>
    </location>
</feature>
<dbReference type="EC" id="3.5.1.28" evidence="3"/>
<dbReference type="InterPro" id="IPR013688">
    <property type="entry name" value="GBS_Bsp-like"/>
</dbReference>
<comment type="caution">
    <text evidence="3">The sequence shown here is derived from an EMBL/GenBank/DDBJ whole genome shotgun (WGS) entry which is preliminary data.</text>
</comment>
<sequence length="404" mass="44951">MRRKFLRSCLSLLLLTVVIIQLNNGIVTGAEPSKPSKVENPAPAPTPTPSLGNNIRAVSSSANVQSELQSNILNPVIDVVQTSTSSLKWKVAYPDQNAWGNRLELWNSVIGWKNVTPDYYTKNGEYKSNDLSAGTYMGRLTYISNGKWVVVDKYIELKSTFDGLSYSNSANNLLINRSNKIGEGITNEFDGNGNVIKKRKVTSYEFLSSSYVELSAPSFDVVITSVPSSVKKLEIPTWSEINGQDDLKWILAEKMDSNTWRGTVKFDEHGNNTGNYFIHVYADGKYIKGIALNVVPSRVSVSTPGSSNNLEKTYFVYANNVDQNVKSVKFPTWSSKNGQDDILWIDGVKVDSTTWRALVTIENHVLKGTDQIITHIYAYDRFGTSRAIGSTSTFIEICTKLCEY</sequence>
<evidence type="ECO:0000313" key="4">
    <source>
        <dbReference type="Proteomes" id="UP000234789"/>
    </source>
</evidence>
<gene>
    <name evidence="3" type="ORF">B8V81_3562</name>
</gene>
<dbReference type="Proteomes" id="UP000234789">
    <property type="component" value="Unassembled WGS sequence"/>
</dbReference>
<keyword evidence="2" id="KW-0732">Signal</keyword>
<evidence type="ECO:0000256" key="2">
    <source>
        <dbReference type="SAM" id="SignalP"/>
    </source>
</evidence>
<protein>
    <submittedName>
        <fullName evidence="3">N-acetylmuramoyl-L-alanine amidase</fullName>
        <ecNumber evidence="3">3.5.1.28</ecNumber>
    </submittedName>
</protein>
<organism evidence="3 4">
    <name type="scientific">Paenibacillus pasadenensis</name>
    <dbReference type="NCBI Taxonomy" id="217090"/>
    <lineage>
        <taxon>Bacteria</taxon>
        <taxon>Bacillati</taxon>
        <taxon>Bacillota</taxon>
        <taxon>Bacilli</taxon>
        <taxon>Bacillales</taxon>
        <taxon>Paenibacillaceae</taxon>
        <taxon>Paenibacillus</taxon>
    </lineage>
</organism>
<proteinExistence type="predicted"/>
<reference evidence="3 4" key="1">
    <citation type="submission" date="2017-05" db="EMBL/GenBank/DDBJ databases">
        <title>Functional genome analysis of Paenibacillus pasadenensis strain R16: insights on endophytic life style and antifungal activity.</title>
        <authorList>
            <person name="Passera A."/>
            <person name="Marcolungo L."/>
            <person name="Casati P."/>
            <person name="Brasca M."/>
            <person name="Quaglino F."/>
            <person name="Delledonne M."/>
        </authorList>
    </citation>
    <scope>NUCLEOTIDE SEQUENCE [LARGE SCALE GENOMIC DNA]</scope>
    <source>
        <strain evidence="3 4">R16</strain>
    </source>
</reference>
<feature type="signal peptide" evidence="2">
    <location>
        <begin position="1"/>
        <end position="29"/>
    </location>
</feature>